<dbReference type="AlphaFoldDB" id="B8IV76"/>
<organism evidence="2 3">
    <name type="scientific">Methylobacterium nodulans (strain LMG 21967 / CNCM I-2342 / ORS 2060)</name>
    <dbReference type="NCBI Taxonomy" id="460265"/>
    <lineage>
        <taxon>Bacteria</taxon>
        <taxon>Pseudomonadati</taxon>
        <taxon>Pseudomonadota</taxon>
        <taxon>Alphaproteobacteria</taxon>
        <taxon>Hyphomicrobiales</taxon>
        <taxon>Methylobacteriaceae</taxon>
        <taxon>Methylobacterium</taxon>
    </lineage>
</organism>
<keyword evidence="3" id="KW-1185">Reference proteome</keyword>
<dbReference type="eggNOG" id="ENOG50311XZ">
    <property type="taxonomic scope" value="Bacteria"/>
</dbReference>
<accession>B8IV76</accession>
<dbReference type="EMBL" id="CP001349">
    <property type="protein sequence ID" value="ACL60927.1"/>
    <property type="molecule type" value="Genomic_DNA"/>
</dbReference>
<evidence type="ECO:0000256" key="1">
    <source>
        <dbReference type="SAM" id="Phobius"/>
    </source>
</evidence>
<proteinExistence type="predicted"/>
<evidence type="ECO:0000313" key="3">
    <source>
        <dbReference type="Proteomes" id="UP000008207"/>
    </source>
</evidence>
<dbReference type="OrthoDB" id="7998483at2"/>
<protein>
    <submittedName>
        <fullName evidence="2">Uncharacterized protein</fullName>
    </submittedName>
</protein>
<dbReference type="KEGG" id="mno:Mnod_6102"/>
<dbReference type="Proteomes" id="UP000008207">
    <property type="component" value="Chromosome"/>
</dbReference>
<keyword evidence="1" id="KW-0472">Membrane</keyword>
<reference evidence="2 3" key="1">
    <citation type="submission" date="2009-01" db="EMBL/GenBank/DDBJ databases">
        <title>Complete sequence of chromosome of Methylobacterium nodulans ORS 2060.</title>
        <authorList>
            <consortium name="US DOE Joint Genome Institute"/>
            <person name="Lucas S."/>
            <person name="Copeland A."/>
            <person name="Lapidus A."/>
            <person name="Glavina del Rio T."/>
            <person name="Dalin E."/>
            <person name="Tice H."/>
            <person name="Bruce D."/>
            <person name="Goodwin L."/>
            <person name="Pitluck S."/>
            <person name="Sims D."/>
            <person name="Brettin T."/>
            <person name="Detter J.C."/>
            <person name="Han C."/>
            <person name="Larimer F."/>
            <person name="Land M."/>
            <person name="Hauser L."/>
            <person name="Kyrpides N."/>
            <person name="Ivanova N."/>
            <person name="Marx C.J."/>
            <person name="Richardson P."/>
        </authorList>
    </citation>
    <scope>NUCLEOTIDE SEQUENCE [LARGE SCALE GENOMIC DNA]</scope>
    <source>
        <strain evidence="3">LMG 21967 / CNCM I-2342 / ORS 2060</strain>
    </source>
</reference>
<keyword evidence="1" id="KW-1133">Transmembrane helix</keyword>
<name>B8IV76_METNO</name>
<evidence type="ECO:0000313" key="2">
    <source>
        <dbReference type="EMBL" id="ACL60927.1"/>
    </source>
</evidence>
<gene>
    <name evidence="2" type="ordered locus">Mnod_6102</name>
</gene>
<feature type="transmembrane region" description="Helical" evidence="1">
    <location>
        <begin position="35"/>
        <end position="56"/>
    </location>
</feature>
<keyword evidence="1" id="KW-0812">Transmembrane</keyword>
<dbReference type="RefSeq" id="WP_015932520.1">
    <property type="nucleotide sequence ID" value="NC_011894.1"/>
</dbReference>
<dbReference type="HOGENOM" id="CLU_2666943_0_0_5"/>
<sequence>MDTLAMPLASAAFFTLGCAVLQTFRQYADHITPVLMWAAMLLIVAILTVASVQYQLARGGAGDMLLLEAWMATIP</sequence>